<proteinExistence type="predicted"/>
<comment type="caution">
    <text evidence="1">The sequence shown here is derived from an EMBL/GenBank/DDBJ whole genome shotgun (WGS) entry which is preliminary data.</text>
</comment>
<dbReference type="Proteomes" id="UP000768646">
    <property type="component" value="Unassembled WGS sequence"/>
</dbReference>
<protein>
    <submittedName>
        <fullName evidence="1">Uncharacterized protein</fullName>
    </submittedName>
</protein>
<reference evidence="1 2" key="1">
    <citation type="journal article" date="2021" name="Commun. Biol.">
        <title>Genomic insights into the host specific adaptation of the Pneumocystis genus.</title>
        <authorList>
            <person name="Cisse O.H."/>
            <person name="Ma L."/>
            <person name="Dekker J.P."/>
            <person name="Khil P.P."/>
            <person name="Youn J.-H."/>
            <person name="Brenchley J.M."/>
            <person name="Blair R."/>
            <person name="Pahar B."/>
            <person name="Chabe M."/>
            <person name="Van Rompay K.K.A."/>
            <person name="Keesler R."/>
            <person name="Sukura A."/>
            <person name="Hirsch V."/>
            <person name="Kutty G."/>
            <person name="Liu Y."/>
            <person name="Peng L."/>
            <person name="Chen J."/>
            <person name="Song J."/>
            <person name="Weissenbacher-Lang C."/>
            <person name="Xu J."/>
            <person name="Upham N.S."/>
            <person name="Stajich J.E."/>
            <person name="Cuomo C.A."/>
            <person name="Cushion M.T."/>
            <person name="Kovacs J.A."/>
        </authorList>
    </citation>
    <scope>NUCLEOTIDE SEQUENCE [LARGE SCALE GENOMIC DNA]</scope>
    <source>
        <strain evidence="1 2">RABM</strain>
    </source>
</reference>
<evidence type="ECO:0000313" key="2">
    <source>
        <dbReference type="Proteomes" id="UP000768646"/>
    </source>
</evidence>
<sequence length="761" mass="87258">MAYQNNIRTKNFDRSIVNNLEEKTNIIYYTAFKQFLQTSCRKELDSRNTKAREKLTYLSKQQFYELSTDVYDELIRRQTKSLDASFLIPNEAFHPKRNQARQKLSTLSISRFVDLLGDVSFELERRFPTLVENVATSKRDDFFTGSCSQSLSDTTNTLLNSGLPVPKTFRSDTIIPNKSTIVEEGSDVDVSPIKTPVSSNSFRMDNLTSQELSRSLDKKIENYNFKLKEIDQYENKISTKKHTDNDKTEPIDNLKKNVVTSDYEYRIASLQNKIFSLECQLNVVNAKLTESEQELSIIKKTYEKSIEDEIQLRKTLESNLKELQQSNKILNEEIQVLNKKQDNLNKNNEKYQLLLSNYEKLKSEMEEQQRVTNNVKREAKEFLEEMRSLSEKESSSWQQIETLSKQVSVLQDEVREWKNQYSKAKSQLLNLKGMYSILNFGVSLTNFQIAIDDLLHAGRSPEQKSVLEAMKDVILSVKSINMNLEDNKHKSIFDDPQKNSIIEKLKLRMSATANNLMIASKNHALNKGLSPVSLLDAAAFNLTDTIVKLVKLVKLKPSDTTDSLCENEDPDNKELTINASSTLPDLGILKDKSSETQPQDTSSNVYLTKLDTSKVHKTTALKTLLDSDFDKNLQDFKNFLEKQTEDIVELIQSFLSSIRADSQIKKLKEYMIKIITVVQSIVSETFQVIAIEKDENLREKISTIVNGLMNCCSRFEELLTDKIENINIDKSFKQNLAGIAFDVAKQTKELVRTINGESENI</sequence>
<dbReference type="EMBL" id="JABTEG010000004">
    <property type="protein sequence ID" value="KAG4305264.1"/>
    <property type="molecule type" value="Genomic_DNA"/>
</dbReference>
<keyword evidence="2" id="KW-1185">Reference proteome</keyword>
<name>A0ACB7CEF6_9ASCO</name>
<evidence type="ECO:0000313" key="1">
    <source>
        <dbReference type="EMBL" id="KAG4305264.1"/>
    </source>
</evidence>
<accession>A0ACB7CEF6</accession>
<gene>
    <name evidence="1" type="ORF">PORY_001434</name>
</gene>
<organism evidence="1 2">
    <name type="scientific">Pneumocystis oryctolagi</name>
    <dbReference type="NCBI Taxonomy" id="42067"/>
    <lineage>
        <taxon>Eukaryota</taxon>
        <taxon>Fungi</taxon>
        <taxon>Dikarya</taxon>
        <taxon>Ascomycota</taxon>
        <taxon>Taphrinomycotina</taxon>
        <taxon>Pneumocystomycetes</taxon>
        <taxon>Pneumocystaceae</taxon>
        <taxon>Pneumocystis</taxon>
    </lineage>
</organism>